<feature type="active site" description="Tele-phosphohistidine intermediate" evidence="1">
    <location>
        <position position="14"/>
    </location>
</feature>
<dbReference type="SMART" id="SM00855">
    <property type="entry name" value="PGAM"/>
    <property type="match status" value="1"/>
</dbReference>
<feature type="active site" description="Proton donor/acceptor" evidence="1">
    <location>
        <position position="87"/>
    </location>
</feature>
<keyword evidence="4" id="KW-1185">Reference proteome</keyword>
<feature type="binding site" evidence="2">
    <location>
        <position position="63"/>
    </location>
    <ligand>
        <name>substrate</name>
    </ligand>
</feature>
<evidence type="ECO:0000313" key="4">
    <source>
        <dbReference type="Proteomes" id="UP000031637"/>
    </source>
</evidence>
<dbReference type="InterPro" id="IPR013078">
    <property type="entry name" value="His_Pase_superF_clade-1"/>
</dbReference>
<dbReference type="AlphaFoldDB" id="W0SFM5"/>
<reference evidence="3 4" key="1">
    <citation type="journal article" date="2014" name="Syst. Appl. Microbiol.">
        <title>Complete genomes of freshwater sulfur oxidizers Sulfuricella denitrificans skB26 and Sulfuritalea hydrogenivorans sk43H: genetic insights into the sulfur oxidation pathway of betaproteobacteria.</title>
        <authorList>
            <person name="Watanabe T."/>
            <person name="Kojima H."/>
            <person name="Fukui M."/>
        </authorList>
    </citation>
    <scope>NUCLEOTIDE SEQUENCE [LARGE SCALE GENOMIC DNA]</scope>
    <source>
        <strain evidence="3">DSM22779</strain>
    </source>
</reference>
<gene>
    <name evidence="3" type="ORF">SUTH_00703</name>
</gene>
<dbReference type="Gene3D" id="3.40.50.1240">
    <property type="entry name" value="Phosphoglycerate mutase-like"/>
    <property type="match status" value="1"/>
</dbReference>
<dbReference type="PANTHER" id="PTHR48100">
    <property type="entry name" value="BROAD-SPECIFICITY PHOSPHATASE YOR283W-RELATED"/>
    <property type="match status" value="1"/>
</dbReference>
<evidence type="ECO:0000256" key="2">
    <source>
        <dbReference type="PIRSR" id="PIRSR613078-2"/>
    </source>
</evidence>
<dbReference type="SUPFAM" id="SSF53254">
    <property type="entry name" value="Phosphoglycerate mutase-like"/>
    <property type="match status" value="1"/>
</dbReference>
<dbReference type="InterPro" id="IPR029033">
    <property type="entry name" value="His_PPase_superfam"/>
</dbReference>
<dbReference type="KEGG" id="shd:SUTH_00703"/>
<dbReference type="RefSeq" id="WP_041097122.1">
    <property type="nucleotide sequence ID" value="NZ_AP012547.1"/>
</dbReference>
<dbReference type="Proteomes" id="UP000031637">
    <property type="component" value="Chromosome"/>
</dbReference>
<dbReference type="STRING" id="1223802.SUTH_00703"/>
<sequence>MSTARITRFCFVRHGETDWNGEKRIQGQIDIDLNAAGEAQARAVGVGLAKHSFAAAYSSDLLRAWRTAQIATRGLGLAVSPAPTLRERNFGVLQGITVQEASVQRPEAHRHHQARTPDYNYESGESLIAFAARVATGLEAMAARHVGQSVLAFTHGGVLDVVYRAAAGRALDVPRDFQLPNAAFNWLEYDDKGWRLISWADCSHLQRVLDEMLE</sequence>
<name>W0SFM5_9PROT</name>
<evidence type="ECO:0000256" key="1">
    <source>
        <dbReference type="PIRSR" id="PIRSR613078-1"/>
    </source>
</evidence>
<protein>
    <submittedName>
        <fullName evidence="3">Phosphoglycerate mutase 2</fullName>
    </submittedName>
</protein>
<evidence type="ECO:0000313" key="3">
    <source>
        <dbReference type="EMBL" id="BAO28513.1"/>
    </source>
</evidence>
<dbReference type="HOGENOM" id="CLU_033323_9_5_4"/>
<accession>W0SFM5</accession>
<dbReference type="GO" id="GO:0005737">
    <property type="term" value="C:cytoplasm"/>
    <property type="evidence" value="ECO:0007669"/>
    <property type="project" value="TreeGrafter"/>
</dbReference>
<dbReference type="GO" id="GO:0016791">
    <property type="term" value="F:phosphatase activity"/>
    <property type="evidence" value="ECO:0007669"/>
    <property type="project" value="TreeGrafter"/>
</dbReference>
<dbReference type="EMBL" id="AP012547">
    <property type="protein sequence ID" value="BAO28513.1"/>
    <property type="molecule type" value="Genomic_DNA"/>
</dbReference>
<dbReference type="Pfam" id="PF00300">
    <property type="entry name" value="His_Phos_1"/>
    <property type="match status" value="1"/>
</dbReference>
<proteinExistence type="predicted"/>
<dbReference type="OrthoDB" id="9783269at2"/>
<dbReference type="CDD" id="cd07067">
    <property type="entry name" value="HP_PGM_like"/>
    <property type="match status" value="1"/>
</dbReference>
<dbReference type="PANTHER" id="PTHR48100:SF1">
    <property type="entry name" value="HISTIDINE PHOSPHATASE FAMILY PROTEIN-RELATED"/>
    <property type="match status" value="1"/>
</dbReference>
<organism evidence="3 4">
    <name type="scientific">Sulfuritalea hydrogenivorans sk43H</name>
    <dbReference type="NCBI Taxonomy" id="1223802"/>
    <lineage>
        <taxon>Bacteria</taxon>
        <taxon>Pseudomonadati</taxon>
        <taxon>Pseudomonadota</taxon>
        <taxon>Betaproteobacteria</taxon>
        <taxon>Nitrosomonadales</taxon>
        <taxon>Sterolibacteriaceae</taxon>
        <taxon>Sulfuritalea</taxon>
    </lineage>
</organism>
<dbReference type="InterPro" id="IPR050275">
    <property type="entry name" value="PGM_Phosphatase"/>
</dbReference>
<feature type="binding site" evidence="2">
    <location>
        <begin position="13"/>
        <end position="20"/>
    </location>
    <ligand>
        <name>substrate</name>
    </ligand>
</feature>